<feature type="compositionally biased region" description="Basic and acidic residues" evidence="1">
    <location>
        <begin position="56"/>
        <end position="70"/>
    </location>
</feature>
<evidence type="ECO:0000313" key="3">
    <source>
        <dbReference type="Proteomes" id="UP000003779"/>
    </source>
</evidence>
<evidence type="ECO:0000313" key="2">
    <source>
        <dbReference type="EMBL" id="AFR07836.1"/>
    </source>
</evidence>
<reference evidence="2 3" key="1">
    <citation type="journal article" date="2012" name="J. Bacteriol.">
        <title>Whole-Genome Sequence of Nocardiopsis alba Strain ATCC BAA-2165, Associated with Honeybees.</title>
        <authorList>
            <person name="Qiao J."/>
            <person name="Chen L."/>
            <person name="Li Y."/>
            <person name="Wang J."/>
            <person name="Zhang W."/>
            <person name="Chen S."/>
        </authorList>
    </citation>
    <scope>NUCLEOTIDE SEQUENCE [LARGE SCALE GENOMIC DNA]</scope>
    <source>
        <strain evidence="3">ATCC BAA-2165 / BE74</strain>
    </source>
</reference>
<dbReference type="AlphaFoldDB" id="J7L530"/>
<evidence type="ECO:0000256" key="1">
    <source>
        <dbReference type="SAM" id="MobiDB-lite"/>
    </source>
</evidence>
<dbReference type="HOGENOM" id="CLU_2753809_0_0_11"/>
<name>J7L530_NOCAA</name>
<dbReference type="Proteomes" id="UP000003779">
    <property type="component" value="Chromosome"/>
</dbReference>
<dbReference type="EMBL" id="CP003788">
    <property type="protein sequence ID" value="AFR07836.1"/>
    <property type="molecule type" value="Genomic_DNA"/>
</dbReference>
<accession>J7L530</accession>
<feature type="region of interest" description="Disordered" evidence="1">
    <location>
        <begin position="48"/>
        <end position="70"/>
    </location>
</feature>
<dbReference type="STRING" id="1205910.B005_1576"/>
<proteinExistence type="predicted"/>
<organism evidence="2 3">
    <name type="scientific">Nocardiopsis alba (strain ATCC BAA-2165 / BE74)</name>
    <dbReference type="NCBI Taxonomy" id="1205910"/>
    <lineage>
        <taxon>Bacteria</taxon>
        <taxon>Bacillati</taxon>
        <taxon>Actinomycetota</taxon>
        <taxon>Actinomycetes</taxon>
        <taxon>Streptosporangiales</taxon>
        <taxon>Nocardiopsidaceae</taxon>
        <taxon>Nocardiopsis</taxon>
    </lineage>
</organism>
<sequence length="70" mass="7596">MSRSSQVFVDTTPAFVVIIRSERASATPSDNLVHQVSRPPPTFFSHVKAAGGPLRGGDDIKHRETGHNAR</sequence>
<gene>
    <name evidence="2" type="ordered locus">B005_1576</name>
</gene>
<protein>
    <submittedName>
        <fullName evidence="2">Uncharacterized protein</fullName>
    </submittedName>
</protein>
<dbReference type="KEGG" id="nal:B005_1576"/>
<reference evidence="3" key="2">
    <citation type="submission" date="2012-08" db="EMBL/GenBank/DDBJ databases">
        <title>Whole-genome sequence of Nocardiopsis alba strain ATCC BAA-2165 associated with honeybees.</title>
        <authorList>
            <person name="Qiao J."/>
            <person name="Chen L."/>
            <person name="Li Y."/>
            <person name="Wang J."/>
            <person name="Zhang W."/>
            <person name="Chen S."/>
        </authorList>
    </citation>
    <scope>NUCLEOTIDE SEQUENCE [LARGE SCALE GENOMIC DNA]</scope>
    <source>
        <strain evidence="3">ATCC BAA-2165 / BE74</strain>
    </source>
</reference>